<evidence type="ECO:0000256" key="3">
    <source>
        <dbReference type="ARBA" id="ARBA00023015"/>
    </source>
</evidence>
<evidence type="ECO:0000259" key="8">
    <source>
        <dbReference type="PROSITE" id="PS50110"/>
    </source>
</evidence>
<dbReference type="SUPFAM" id="SSF48452">
    <property type="entry name" value="TPR-like"/>
    <property type="match status" value="1"/>
</dbReference>
<dbReference type="PANTHER" id="PTHR35807">
    <property type="entry name" value="TRANSCRIPTIONAL REGULATOR REDD-RELATED"/>
    <property type="match status" value="1"/>
</dbReference>
<dbReference type="InterPro" id="IPR001789">
    <property type="entry name" value="Sig_transdc_resp-reg_receiver"/>
</dbReference>
<evidence type="ECO:0000256" key="7">
    <source>
        <dbReference type="PROSITE-ProRule" id="PRU01091"/>
    </source>
</evidence>
<dbReference type="InterPro" id="IPR005158">
    <property type="entry name" value="BTAD"/>
</dbReference>
<dbReference type="Gene3D" id="1.10.10.10">
    <property type="entry name" value="Winged helix-like DNA-binding domain superfamily/Winged helix DNA-binding domain"/>
    <property type="match status" value="1"/>
</dbReference>
<evidence type="ECO:0000256" key="1">
    <source>
        <dbReference type="ARBA" id="ARBA00005820"/>
    </source>
</evidence>
<comment type="similarity">
    <text evidence="1">Belongs to the AfsR/DnrI/RedD regulatory family.</text>
</comment>
<keyword evidence="4 7" id="KW-0238">DNA-binding</keyword>
<dbReference type="Gene3D" id="3.40.50.2300">
    <property type="match status" value="1"/>
</dbReference>
<keyword evidence="5" id="KW-0804">Transcription</keyword>
<dbReference type="EMBL" id="BMFT01000001">
    <property type="protein sequence ID" value="GGH12943.1"/>
    <property type="molecule type" value="Genomic_DNA"/>
</dbReference>
<keyword evidence="6" id="KW-0597">Phosphoprotein</keyword>
<dbReference type="Pfam" id="PF00486">
    <property type="entry name" value="Trans_reg_C"/>
    <property type="match status" value="1"/>
</dbReference>
<feature type="modified residue" description="4-aspartylphosphate" evidence="6">
    <location>
        <position position="59"/>
    </location>
</feature>
<evidence type="ECO:0000256" key="4">
    <source>
        <dbReference type="ARBA" id="ARBA00023125"/>
    </source>
</evidence>
<comment type="caution">
    <text evidence="10">The sequence shown here is derived from an EMBL/GenBank/DDBJ whole genome shotgun (WGS) entry which is preliminary data.</text>
</comment>
<dbReference type="SUPFAM" id="SSF46894">
    <property type="entry name" value="C-terminal effector domain of the bipartite response regulators"/>
    <property type="match status" value="1"/>
</dbReference>
<evidence type="ECO:0000313" key="10">
    <source>
        <dbReference type="EMBL" id="GGH12943.1"/>
    </source>
</evidence>
<dbReference type="Proteomes" id="UP000659344">
    <property type="component" value="Unassembled WGS sequence"/>
</dbReference>
<feature type="DNA-binding region" description="OmpR/PhoB-type" evidence="7">
    <location>
        <begin position="130"/>
        <end position="234"/>
    </location>
</feature>
<keyword evidence="11" id="KW-1185">Reference proteome</keyword>
<dbReference type="InterPro" id="IPR051677">
    <property type="entry name" value="AfsR-DnrI-RedD_regulator"/>
</dbReference>
<name>A0ABQ1Y6B9_9BACL</name>
<dbReference type="Pfam" id="PF00072">
    <property type="entry name" value="Response_reg"/>
    <property type="match status" value="1"/>
</dbReference>
<dbReference type="InterPro" id="IPR001867">
    <property type="entry name" value="OmpR/PhoB-type_DNA-bd"/>
</dbReference>
<dbReference type="InterPro" id="IPR011990">
    <property type="entry name" value="TPR-like_helical_dom_sf"/>
</dbReference>
<dbReference type="InterPro" id="IPR036388">
    <property type="entry name" value="WH-like_DNA-bd_sf"/>
</dbReference>
<feature type="domain" description="OmpR/PhoB-type" evidence="9">
    <location>
        <begin position="130"/>
        <end position="234"/>
    </location>
</feature>
<sequence length="381" mass="45050">MKLKVIIVDDERLALRRMEKLLEEQIEVEVSLDLIGTFVNSYDALEAARREPLHLAFLDIEMPEIDGFELANRLLEIQPQLQIVFTTAHQEYAVKAFEMNALDYLLKPVNQSRLAITLQRAAVSAARTTEIITETDNIKLCLLKNIHYIDTYGAVQSFPWKTLKACELFAYLVYHHDNTVNKQTLIDLLWPDQDIERSTTQLHTAIYQIRKIIKEIDLIYLELKYKDGGYSFVLGELKLDVEEWESRVRQAPDVTSDTLDQHLSIMSLYSGDFLEEHRYIWAEYEQERIRLIWLNHMKQIAECYSSLEQYTEAMLLYQKIVERMPYVEDGYFGLMKIYSILNHQLEVRKQYQIISNKLQEEFEVTPSKELTEWYHEWSNNM</sequence>
<dbReference type="SUPFAM" id="SSF52172">
    <property type="entry name" value="CheY-like"/>
    <property type="match status" value="1"/>
</dbReference>
<dbReference type="Pfam" id="PF03704">
    <property type="entry name" value="BTAD"/>
    <property type="match status" value="1"/>
</dbReference>
<keyword evidence="3" id="KW-0805">Transcription regulation</keyword>
<dbReference type="Gene3D" id="1.25.40.10">
    <property type="entry name" value="Tetratricopeptide repeat domain"/>
    <property type="match status" value="1"/>
</dbReference>
<dbReference type="PROSITE" id="PS51755">
    <property type="entry name" value="OMPR_PHOB"/>
    <property type="match status" value="1"/>
</dbReference>
<reference evidence="11" key="1">
    <citation type="journal article" date="2019" name="Int. J. Syst. Evol. Microbiol.">
        <title>The Global Catalogue of Microorganisms (GCM) 10K type strain sequencing project: providing services to taxonomists for standard genome sequencing and annotation.</title>
        <authorList>
            <consortium name="The Broad Institute Genomics Platform"/>
            <consortium name="The Broad Institute Genome Sequencing Center for Infectious Disease"/>
            <person name="Wu L."/>
            <person name="Ma J."/>
        </authorList>
    </citation>
    <scope>NUCLEOTIDE SEQUENCE [LARGE SCALE GENOMIC DNA]</scope>
    <source>
        <strain evidence="11">CGMCC 1.12769</strain>
    </source>
</reference>
<dbReference type="SMART" id="SM00862">
    <property type="entry name" value="Trans_reg_C"/>
    <property type="match status" value="1"/>
</dbReference>
<dbReference type="InterPro" id="IPR016032">
    <property type="entry name" value="Sig_transdc_resp-reg_C-effctor"/>
</dbReference>
<dbReference type="PROSITE" id="PS50110">
    <property type="entry name" value="RESPONSE_REGULATORY"/>
    <property type="match status" value="1"/>
</dbReference>
<dbReference type="SMART" id="SM01043">
    <property type="entry name" value="BTAD"/>
    <property type="match status" value="1"/>
</dbReference>
<accession>A0ABQ1Y6B9</accession>
<evidence type="ECO:0000256" key="2">
    <source>
        <dbReference type="ARBA" id="ARBA00023012"/>
    </source>
</evidence>
<evidence type="ECO:0000259" key="9">
    <source>
        <dbReference type="PROSITE" id="PS51755"/>
    </source>
</evidence>
<evidence type="ECO:0000313" key="11">
    <source>
        <dbReference type="Proteomes" id="UP000659344"/>
    </source>
</evidence>
<gene>
    <name evidence="10" type="ORF">GCM10008013_05660</name>
</gene>
<dbReference type="RefSeq" id="WP_188535610.1">
    <property type="nucleotide sequence ID" value="NZ_BMFT01000001.1"/>
</dbReference>
<feature type="domain" description="Response regulatory" evidence="8">
    <location>
        <begin position="4"/>
        <end position="122"/>
    </location>
</feature>
<dbReference type="SMART" id="SM00448">
    <property type="entry name" value="REC"/>
    <property type="match status" value="1"/>
</dbReference>
<dbReference type="InterPro" id="IPR011006">
    <property type="entry name" value="CheY-like_superfamily"/>
</dbReference>
<dbReference type="PANTHER" id="PTHR35807:SF2">
    <property type="entry name" value="TRANSCRIPTIONAL ACTIVATOR DOMAIN"/>
    <property type="match status" value="1"/>
</dbReference>
<evidence type="ECO:0000256" key="5">
    <source>
        <dbReference type="ARBA" id="ARBA00023163"/>
    </source>
</evidence>
<proteinExistence type="inferred from homology"/>
<evidence type="ECO:0000256" key="6">
    <source>
        <dbReference type="PROSITE-ProRule" id="PRU00169"/>
    </source>
</evidence>
<protein>
    <recommendedName>
        <fullName evidence="12">Two-component response regulator, SAPR family, consists of REC, wHTH and BTAD domains</fullName>
    </recommendedName>
</protein>
<evidence type="ECO:0008006" key="12">
    <source>
        <dbReference type="Google" id="ProtNLM"/>
    </source>
</evidence>
<keyword evidence="2" id="KW-0902">Two-component regulatory system</keyword>
<organism evidence="10 11">
    <name type="scientific">Paenibacillus segetis</name>
    <dbReference type="NCBI Taxonomy" id="1325360"/>
    <lineage>
        <taxon>Bacteria</taxon>
        <taxon>Bacillati</taxon>
        <taxon>Bacillota</taxon>
        <taxon>Bacilli</taxon>
        <taxon>Bacillales</taxon>
        <taxon>Paenibacillaceae</taxon>
        <taxon>Paenibacillus</taxon>
    </lineage>
</organism>